<accession>A0A387BGG9</accession>
<dbReference type="RefSeq" id="WP_120771887.1">
    <property type="nucleotide sequence ID" value="NZ_CP032627.1"/>
</dbReference>
<evidence type="ECO:0000313" key="3">
    <source>
        <dbReference type="EMBL" id="AYG00499.1"/>
    </source>
</evidence>
<feature type="region of interest" description="Disordered" evidence="1">
    <location>
        <begin position="47"/>
        <end position="74"/>
    </location>
</feature>
<reference evidence="3 4" key="1">
    <citation type="submission" date="2018-09" db="EMBL/GenBank/DDBJ databases">
        <title>Genome sequencing of strain 1JSPR-7.</title>
        <authorList>
            <person name="Heo J."/>
            <person name="Kim S.-J."/>
            <person name="Kwon S.-W."/>
        </authorList>
    </citation>
    <scope>NUCLEOTIDE SEQUENCE [LARGE SCALE GENOMIC DNA]</scope>
    <source>
        <strain evidence="3 4">1JSPR-7</strain>
    </source>
</reference>
<dbReference type="GO" id="GO:0004180">
    <property type="term" value="F:carboxypeptidase activity"/>
    <property type="evidence" value="ECO:0007669"/>
    <property type="project" value="UniProtKB-KW"/>
</dbReference>
<dbReference type="KEGG" id="lact:D7I46_04965"/>
<dbReference type="Pfam" id="PF02557">
    <property type="entry name" value="VanY"/>
    <property type="match status" value="1"/>
</dbReference>
<dbReference type="OrthoDB" id="9792074at2"/>
<dbReference type="SUPFAM" id="SSF55166">
    <property type="entry name" value="Hedgehog/DD-peptidase"/>
    <property type="match status" value="1"/>
</dbReference>
<keyword evidence="4" id="KW-1185">Reference proteome</keyword>
<dbReference type="AlphaFoldDB" id="A0A387BGG9"/>
<gene>
    <name evidence="3" type="ORF">D7I46_04965</name>
</gene>
<evidence type="ECO:0000313" key="4">
    <source>
        <dbReference type="Proteomes" id="UP000269374"/>
    </source>
</evidence>
<dbReference type="Proteomes" id="UP000269374">
    <property type="component" value="Chromosome"/>
</dbReference>
<dbReference type="InterPro" id="IPR052179">
    <property type="entry name" value="DD-CPase-like"/>
</dbReference>
<name>A0A387BGG9_9LACT</name>
<keyword evidence="3" id="KW-0378">Hydrolase</keyword>
<dbReference type="Gene3D" id="3.30.1380.10">
    <property type="match status" value="1"/>
</dbReference>
<feature type="domain" description="D-alanyl-D-alanine carboxypeptidase-like core" evidence="2">
    <location>
        <begin position="105"/>
        <end position="246"/>
    </location>
</feature>
<feature type="compositionally biased region" description="Low complexity" evidence="1">
    <location>
        <begin position="49"/>
        <end position="65"/>
    </location>
</feature>
<sequence>MPYRTRREKSRTKSKKTVLILLALLIIVLLSTFIIFKSLQKPEKSSLQTVSTDKSSVSSSSTSKTSESEKTDLPNAHQSDWDLVLVNRENIKAEMNPVLATVDGKQVDARIEKATQDFLAAAKQISPAEHLISGYRSVAYQEELYNMYISQEMAGYGTVKQTGQQISKEEAIKNVQTYSQPPGSSEHQTGLAIDMSTVDSLNAEPVDIAAKVQALAPTYGFVLRFFKGGEASTGVHYEDWHFRYVGVENAKYMTEHHLTLEEYLKLLPA</sequence>
<keyword evidence="3" id="KW-0645">Protease</keyword>
<protein>
    <submittedName>
        <fullName evidence="3">D-alanyl-D-alanine carboxypeptidase family protein</fullName>
    </submittedName>
</protein>
<dbReference type="EMBL" id="CP032627">
    <property type="protein sequence ID" value="AYG00499.1"/>
    <property type="molecule type" value="Genomic_DNA"/>
</dbReference>
<dbReference type="InterPro" id="IPR058193">
    <property type="entry name" value="VanY/YodJ_core_dom"/>
</dbReference>
<dbReference type="PANTHER" id="PTHR34385">
    <property type="entry name" value="D-ALANYL-D-ALANINE CARBOXYPEPTIDASE"/>
    <property type="match status" value="1"/>
</dbReference>
<dbReference type="InterPro" id="IPR009045">
    <property type="entry name" value="Zn_M74/Hedgehog-like"/>
</dbReference>
<evidence type="ECO:0000259" key="2">
    <source>
        <dbReference type="Pfam" id="PF02557"/>
    </source>
</evidence>
<keyword evidence="3" id="KW-0121">Carboxypeptidase</keyword>
<organism evidence="3 4">
    <name type="scientific">Lactococcus allomyrinae</name>
    <dbReference type="NCBI Taxonomy" id="2419773"/>
    <lineage>
        <taxon>Bacteria</taxon>
        <taxon>Bacillati</taxon>
        <taxon>Bacillota</taxon>
        <taxon>Bacilli</taxon>
        <taxon>Lactobacillales</taxon>
        <taxon>Streptococcaceae</taxon>
        <taxon>Lactococcus</taxon>
    </lineage>
</organism>
<dbReference type="InterPro" id="IPR003709">
    <property type="entry name" value="VanY-like_core_dom"/>
</dbReference>
<evidence type="ECO:0000256" key="1">
    <source>
        <dbReference type="SAM" id="MobiDB-lite"/>
    </source>
</evidence>
<dbReference type="GO" id="GO:0006508">
    <property type="term" value="P:proteolysis"/>
    <property type="evidence" value="ECO:0007669"/>
    <property type="project" value="InterPro"/>
</dbReference>
<dbReference type="CDD" id="cd14852">
    <property type="entry name" value="LD-carboxypeptidase"/>
    <property type="match status" value="1"/>
</dbReference>
<proteinExistence type="predicted"/>
<dbReference type="PANTHER" id="PTHR34385:SF1">
    <property type="entry name" value="PEPTIDOGLYCAN L-ALANYL-D-GLUTAMATE ENDOPEPTIDASE CWLK"/>
    <property type="match status" value="1"/>
</dbReference>